<dbReference type="KEGG" id="req:REQ_22530"/>
<organism evidence="1">
    <name type="scientific">Rhodococcus hoagii (strain 103S)</name>
    <name type="common">Rhodococcus equi</name>
    <dbReference type="NCBI Taxonomy" id="685727"/>
    <lineage>
        <taxon>Bacteria</taxon>
        <taxon>Bacillati</taxon>
        <taxon>Actinomycetota</taxon>
        <taxon>Actinomycetes</taxon>
        <taxon>Mycobacteriales</taxon>
        <taxon>Nocardiaceae</taxon>
        <taxon>Prescottella</taxon>
    </lineage>
</organism>
<reference evidence="1" key="1">
    <citation type="journal article" date="2010" name="PLoS Genet.">
        <title>The genome of a pathogenic rhodococcus: cooptive virulence underpinned by key gene acquisitions.</title>
        <authorList>
            <person name="Letek M."/>
            <person name="Gonzalez P."/>
            <person name="Macarthur I."/>
            <person name="Rodriguez H."/>
            <person name="Freeman T.C."/>
            <person name="Valero-Rello A."/>
            <person name="Blanco M."/>
            <person name="Buckley T."/>
            <person name="Cherevach I."/>
            <person name="Fahey R."/>
            <person name="Hapeshi A."/>
            <person name="Holdstock J."/>
            <person name="Leadon D."/>
            <person name="Navas J."/>
            <person name="Ocampo A."/>
            <person name="Quail M.A."/>
            <person name="Sanders M."/>
            <person name="Scortti M.M."/>
            <person name="Prescott J.F."/>
            <person name="Fogarty U."/>
            <person name="Meijer W.G."/>
            <person name="Parkhill J."/>
            <person name="Bentley S.D."/>
            <person name="Vazquez-Boland J.A."/>
        </authorList>
    </citation>
    <scope>NUCLEOTIDE SEQUENCE [LARGE SCALE GENOMIC DNA]</scope>
    <source>
        <strain evidence="1 2">103S</strain>
    </source>
</reference>
<dbReference type="CDD" id="cd00093">
    <property type="entry name" value="HTH_XRE"/>
    <property type="match status" value="1"/>
</dbReference>
<proteinExistence type="predicted"/>
<gene>
    <name evidence="1" type="ordered locus">REQ_22530</name>
</gene>
<dbReference type="AlphaFoldDB" id="A0A3S5Y6V4"/>
<dbReference type="InterPro" id="IPR001387">
    <property type="entry name" value="Cro/C1-type_HTH"/>
</dbReference>
<accession>A0A3S5Y6V4</accession>
<protein>
    <recommendedName>
        <fullName evidence="3">DNA-binding protein</fullName>
    </recommendedName>
</protein>
<evidence type="ECO:0008006" key="3">
    <source>
        <dbReference type="Google" id="ProtNLM"/>
    </source>
</evidence>
<evidence type="ECO:0000313" key="2">
    <source>
        <dbReference type="Proteomes" id="UP000006892"/>
    </source>
</evidence>
<dbReference type="Proteomes" id="UP001154400">
    <property type="component" value="Chromosome"/>
</dbReference>
<dbReference type="EMBL" id="FN563149">
    <property type="protein sequence ID" value="CBH48303.1"/>
    <property type="molecule type" value="Genomic_DNA"/>
</dbReference>
<sequence length="182" mass="20423">MLPSLSLGLFPDGNRPADYVDRVQDSLYHRFEFTFIVPLLTVSREAAIADEFDVTVRDQGGLQLLTVTAEGMRCATAGMSLVDQLVAHGVTPARTHPDLVTRQDVADRAGVTRQAVGQWVRGVRQRGTPFPTPFNTVSGGIWLWGDVYAWLRQHDYGRDTGLLYPTLDEHVRIDRHIVMNHR</sequence>
<evidence type="ECO:0000313" key="1">
    <source>
        <dbReference type="EMBL" id="CBH48303.1"/>
    </source>
</evidence>
<name>A0A3S5Y6V4_RHOH1</name>